<dbReference type="PANTHER" id="PTHR43432:SF3">
    <property type="entry name" value="SLR0285 PROTEIN"/>
    <property type="match status" value="1"/>
</dbReference>
<dbReference type="AlphaFoldDB" id="A0A7V3VUZ3"/>
<evidence type="ECO:0000256" key="3">
    <source>
        <dbReference type="ARBA" id="ARBA00023014"/>
    </source>
</evidence>
<proteinExistence type="predicted"/>
<dbReference type="GO" id="GO:0003824">
    <property type="term" value="F:catalytic activity"/>
    <property type="evidence" value="ECO:0007669"/>
    <property type="project" value="InterPro"/>
</dbReference>
<evidence type="ECO:0000313" key="4">
    <source>
        <dbReference type="EMBL" id="HGE78535.1"/>
    </source>
</evidence>
<gene>
    <name evidence="4" type="ORF">ENX68_06015</name>
</gene>
<dbReference type="SFLD" id="SFLDS00029">
    <property type="entry name" value="Radical_SAM"/>
    <property type="match status" value="1"/>
</dbReference>
<keyword evidence="3" id="KW-0411">Iron-sulfur</keyword>
<protein>
    <recommendedName>
        <fullName evidence="5">Radical SAM protein</fullName>
    </recommendedName>
</protein>
<keyword evidence="1" id="KW-0479">Metal-binding</keyword>
<name>A0A7V3VUZ3_UNCW3</name>
<evidence type="ECO:0000256" key="1">
    <source>
        <dbReference type="ARBA" id="ARBA00022723"/>
    </source>
</evidence>
<dbReference type="EMBL" id="DTOZ01000153">
    <property type="protein sequence ID" value="HGE78535.1"/>
    <property type="molecule type" value="Genomic_DNA"/>
</dbReference>
<dbReference type="InterPro" id="IPR007197">
    <property type="entry name" value="rSAM"/>
</dbReference>
<dbReference type="GO" id="GO:0046872">
    <property type="term" value="F:metal ion binding"/>
    <property type="evidence" value="ECO:0007669"/>
    <property type="project" value="UniProtKB-KW"/>
</dbReference>
<dbReference type="Gene3D" id="3.80.30.30">
    <property type="match status" value="1"/>
</dbReference>
<evidence type="ECO:0000256" key="2">
    <source>
        <dbReference type="ARBA" id="ARBA00023004"/>
    </source>
</evidence>
<keyword evidence="2" id="KW-0408">Iron</keyword>
<dbReference type="InterPro" id="IPR040086">
    <property type="entry name" value="MJ0683-like"/>
</dbReference>
<dbReference type="GO" id="GO:0051536">
    <property type="term" value="F:iron-sulfur cluster binding"/>
    <property type="evidence" value="ECO:0007669"/>
    <property type="project" value="UniProtKB-KW"/>
</dbReference>
<sequence length="348" mass="40637">MKNRKCPHTSLISLTNSGACVFACPMCYARAYAWSEPEKIRIYKNLPEKLEVEIKRLRIAFPFYLSQITDPLQPVHEIRNFTYRVIKILISYHLSFRVVTKCAEGVREMIQNIPELISYPEWFLEMTIESTPEKQVVTSPFASKIVDRISVLKFLNDIGVEAVCRTDPTILGLIEPYDLLWLLERIKDSGVQHIIASTGYYNKSSMENLINRMKMTKFKDRIPKVIEYYNYDPSSTRKRFSAPIELRKKFHKWFREKVEEFGLKYAVCQELPKDYDSKDLISCEGSRRNPVHIRDEKGNFVPIGCAGDCLRYCPDMENPPCGAPVLRTEYPYREKTIQIHTSLFPNFM</sequence>
<accession>A0A7V3VUZ3</accession>
<comment type="caution">
    <text evidence="4">The sequence shown here is derived from an EMBL/GenBank/DDBJ whole genome shotgun (WGS) entry which is preliminary data.</text>
</comment>
<organism evidence="4">
    <name type="scientific">candidate division WOR-3 bacterium</name>
    <dbReference type="NCBI Taxonomy" id="2052148"/>
    <lineage>
        <taxon>Bacteria</taxon>
        <taxon>Bacteria division WOR-3</taxon>
    </lineage>
</organism>
<dbReference type="PANTHER" id="PTHR43432">
    <property type="entry name" value="SLR0285 PROTEIN"/>
    <property type="match status" value="1"/>
</dbReference>
<reference evidence="4" key="1">
    <citation type="journal article" date="2020" name="mSystems">
        <title>Genome- and Community-Level Interaction Insights into Carbon Utilization and Element Cycling Functions of Hydrothermarchaeota in Hydrothermal Sediment.</title>
        <authorList>
            <person name="Zhou Z."/>
            <person name="Liu Y."/>
            <person name="Xu W."/>
            <person name="Pan J."/>
            <person name="Luo Z.H."/>
            <person name="Li M."/>
        </authorList>
    </citation>
    <scope>NUCLEOTIDE SEQUENCE [LARGE SCALE GENOMIC DNA]</scope>
    <source>
        <strain evidence="4">SpSt-961</strain>
    </source>
</reference>
<evidence type="ECO:0008006" key="5">
    <source>
        <dbReference type="Google" id="ProtNLM"/>
    </source>
</evidence>
<dbReference type="SFLD" id="SFLDG01084">
    <property type="entry name" value="Uncharacterised_Radical_SAM_Su"/>
    <property type="match status" value="1"/>
</dbReference>